<organism evidence="2 3">
    <name type="scientific">Ambispora leptoticha</name>
    <dbReference type="NCBI Taxonomy" id="144679"/>
    <lineage>
        <taxon>Eukaryota</taxon>
        <taxon>Fungi</taxon>
        <taxon>Fungi incertae sedis</taxon>
        <taxon>Mucoromycota</taxon>
        <taxon>Glomeromycotina</taxon>
        <taxon>Glomeromycetes</taxon>
        <taxon>Archaeosporales</taxon>
        <taxon>Ambisporaceae</taxon>
        <taxon>Ambispora</taxon>
    </lineage>
</organism>
<feature type="compositionally biased region" description="Basic residues" evidence="1">
    <location>
        <begin position="106"/>
        <end position="121"/>
    </location>
</feature>
<feature type="compositionally biased region" description="Polar residues" evidence="1">
    <location>
        <begin position="40"/>
        <end position="64"/>
    </location>
</feature>
<evidence type="ECO:0000256" key="1">
    <source>
        <dbReference type="SAM" id="MobiDB-lite"/>
    </source>
</evidence>
<dbReference type="EMBL" id="CAJVPS010013840">
    <property type="protein sequence ID" value="CAG8679426.1"/>
    <property type="molecule type" value="Genomic_DNA"/>
</dbReference>
<reference evidence="2" key="1">
    <citation type="submission" date="2021-06" db="EMBL/GenBank/DDBJ databases">
        <authorList>
            <person name="Kallberg Y."/>
            <person name="Tangrot J."/>
            <person name="Rosling A."/>
        </authorList>
    </citation>
    <scope>NUCLEOTIDE SEQUENCE</scope>
    <source>
        <strain evidence="2">FL130A</strain>
    </source>
</reference>
<name>A0A9N9EJ28_9GLOM</name>
<dbReference type="AlphaFoldDB" id="A0A9N9EJ28"/>
<evidence type="ECO:0000313" key="2">
    <source>
        <dbReference type="EMBL" id="CAG8679426.1"/>
    </source>
</evidence>
<protein>
    <submittedName>
        <fullName evidence="2">13124_t:CDS:1</fullName>
    </submittedName>
</protein>
<keyword evidence="3" id="KW-1185">Reference proteome</keyword>
<sequence length="174" mass="19025">MVGYVPYFHYFINDLTPSQDFSYPGLNLPSTGPKEPDSQAIKSEQPDLQTKSEQLQEETASSIKTKNRGRPRKPNVTTSTNDLNEDAVAVSSPSTTTEATVQPPVKKARVERKNKNIKGKTKTVKEKTKVFVNEWVDDTYPINVKEQLITSSSDGKGAALAIKINNNKKGGGGG</sequence>
<feature type="region of interest" description="Disordered" evidence="1">
    <location>
        <begin position="23"/>
        <end position="121"/>
    </location>
</feature>
<accession>A0A9N9EJ28</accession>
<evidence type="ECO:0000313" key="3">
    <source>
        <dbReference type="Proteomes" id="UP000789508"/>
    </source>
</evidence>
<comment type="caution">
    <text evidence="2">The sequence shown here is derived from an EMBL/GenBank/DDBJ whole genome shotgun (WGS) entry which is preliminary data.</text>
</comment>
<feature type="non-terminal residue" evidence="2">
    <location>
        <position position="1"/>
    </location>
</feature>
<gene>
    <name evidence="2" type="ORF">ALEPTO_LOCUS10813</name>
</gene>
<dbReference type="Proteomes" id="UP000789508">
    <property type="component" value="Unassembled WGS sequence"/>
</dbReference>
<proteinExistence type="predicted"/>
<feature type="compositionally biased region" description="Polar residues" evidence="1">
    <location>
        <begin position="91"/>
        <end position="100"/>
    </location>
</feature>